<feature type="domain" description="WSC" evidence="2">
    <location>
        <begin position="485"/>
        <end position="578"/>
    </location>
</feature>
<dbReference type="EMBL" id="QVQW01000004">
    <property type="protein sequence ID" value="RKU48565.1"/>
    <property type="molecule type" value="Genomic_DNA"/>
</dbReference>
<dbReference type="PANTHER" id="PTHR43662">
    <property type="match status" value="1"/>
</dbReference>
<keyword evidence="4" id="KW-1185">Reference proteome</keyword>
<proteinExistence type="predicted"/>
<dbReference type="InterPro" id="IPR018535">
    <property type="entry name" value="DUF1996"/>
</dbReference>
<dbReference type="STRING" id="177199.A0A420YL54"/>
<evidence type="ECO:0000313" key="3">
    <source>
        <dbReference type="EMBL" id="RKU48565.1"/>
    </source>
</evidence>
<dbReference type="AlphaFoldDB" id="A0A420YL54"/>
<evidence type="ECO:0000256" key="1">
    <source>
        <dbReference type="SAM" id="MobiDB-lite"/>
    </source>
</evidence>
<dbReference type="SMART" id="SM00321">
    <property type="entry name" value="WSC"/>
    <property type="match status" value="4"/>
</dbReference>
<organism evidence="3 4">
    <name type="scientific">Coniochaeta pulveracea</name>
    <dbReference type="NCBI Taxonomy" id="177199"/>
    <lineage>
        <taxon>Eukaryota</taxon>
        <taxon>Fungi</taxon>
        <taxon>Dikarya</taxon>
        <taxon>Ascomycota</taxon>
        <taxon>Pezizomycotina</taxon>
        <taxon>Sordariomycetes</taxon>
        <taxon>Sordariomycetidae</taxon>
        <taxon>Coniochaetales</taxon>
        <taxon>Coniochaetaceae</taxon>
        <taxon>Coniochaeta</taxon>
    </lineage>
</organism>
<protein>
    <recommendedName>
        <fullName evidence="2">WSC domain-containing protein</fullName>
    </recommendedName>
</protein>
<feature type="domain" description="WSC" evidence="2">
    <location>
        <begin position="374"/>
        <end position="467"/>
    </location>
</feature>
<reference evidence="3 4" key="1">
    <citation type="submission" date="2018-08" db="EMBL/GenBank/DDBJ databases">
        <title>Draft genome of the lignicolous fungus Coniochaeta pulveracea.</title>
        <authorList>
            <person name="Borstlap C.J."/>
            <person name="De Witt R.N."/>
            <person name="Botha A."/>
            <person name="Volschenk H."/>
        </authorList>
    </citation>
    <scope>NUCLEOTIDE SEQUENCE [LARGE SCALE GENOMIC DNA]</scope>
    <source>
        <strain evidence="3 4">CAB683</strain>
    </source>
</reference>
<accession>A0A420YL54</accession>
<feature type="domain" description="WSC" evidence="2">
    <location>
        <begin position="671"/>
        <end position="769"/>
    </location>
</feature>
<dbReference type="Pfam" id="PF01822">
    <property type="entry name" value="WSC"/>
    <property type="match status" value="4"/>
</dbReference>
<dbReference type="InterPro" id="IPR002889">
    <property type="entry name" value="WSC_carb-bd"/>
</dbReference>
<dbReference type="OrthoDB" id="74764at2759"/>
<feature type="region of interest" description="Disordered" evidence="1">
    <location>
        <begin position="580"/>
        <end position="656"/>
    </location>
</feature>
<dbReference type="PANTHER" id="PTHR43662:SF3">
    <property type="entry name" value="DOMAIN PROTEIN, PUTATIVE (AFU_ORTHOLOGUE AFUA_6G11970)-RELATED"/>
    <property type="match status" value="1"/>
</dbReference>
<evidence type="ECO:0000313" key="4">
    <source>
        <dbReference type="Proteomes" id="UP000275385"/>
    </source>
</evidence>
<dbReference type="PROSITE" id="PS51212">
    <property type="entry name" value="WSC"/>
    <property type="match status" value="4"/>
</dbReference>
<dbReference type="Pfam" id="PF09362">
    <property type="entry name" value="DUF1996"/>
    <property type="match status" value="1"/>
</dbReference>
<sequence>MRYSSHLTATATVLAGLGQVDAFWRMSCGMIQVGRVDPVISYGTVANHVHKIAGASNIGVSSTYDTLQQSDCTSCTIQADKSAYWTPALYYQHADGTFEEVKNTGQAVYYLGRGSDPYGNTQATPFPKGLKMLSGNNAARTLDTTTMTWGNKTVSNRPVSDAVSFVCLNYQTGGSQTNNLTNMDCPDGFRAQIQMQTCWDGKNLYLSDQSHVAHLSRIDNGVCPPTHPVLLPHLFYEVFYSVSDFLGGDGQFVFANGDKTGYGFHGDFINGWDIPTLTTAIDQCLIKNENGVVEDCPAFSASNNPNSASACPERSPIFPCEPVKGKIDKLPGCITPTGYGHTVTSADISCPGGNVASCNATKTSQPVSWTGDAVYSPLGCYTEATSGRALTGNSYTADNMTAETCETFCSKDGFKYMGVEYGRECYCGHTLNTGSVATNSSDCDKVCGGNQWEICGGGSRLNMFQMNSTIYKAPAVPTVYAGDATFGYLGCYTEATSGRALSGKSYSDNKNMTAQACEAYCGSTYTYFGVEYGQECYCGNQLNAGSVVAKESDCSKLCTGDTLQYCGAGSRLNVFKRKGASASSSSGSSSTPSTTASSTSTRVSSSVKASSTSTSSIRPSSSSTSSAPSTLSTSRASSSSSSAASASATSSSGFSTKYAEPASIGNSTIGIWKHTGCYTELSSGRALAGMKVVGSSSTFPMTLEACAAFARQNNYALFGVEYGQECYVDNTLNSGSVLASSQDDCSTKCPGNSAEYCGAGKRLNIFSVVPNSYTAPSTPFSTKYPEPLRVGGGAGVGLWNYTGCYTEATTGRALADSKLYGTTAAPMTLETCAKYCMGKGSKMFGVEYSQECYCGSKLGAGSVWANNQNECSATCAGNSTQYCGAGGRLNIYSLLSSS</sequence>
<comment type="caution">
    <text evidence="3">The sequence shown here is derived from an EMBL/GenBank/DDBJ whole genome shotgun (WGS) entry which is preliminary data.</text>
</comment>
<feature type="domain" description="WSC" evidence="2">
    <location>
        <begin position="798"/>
        <end position="895"/>
    </location>
</feature>
<name>A0A420YL54_9PEZI</name>
<dbReference type="Proteomes" id="UP000275385">
    <property type="component" value="Unassembled WGS sequence"/>
</dbReference>
<gene>
    <name evidence="3" type="ORF">DL546_008056</name>
</gene>
<evidence type="ECO:0000259" key="2">
    <source>
        <dbReference type="PROSITE" id="PS51212"/>
    </source>
</evidence>